<evidence type="ECO:0000259" key="3">
    <source>
        <dbReference type="Pfam" id="PF05569"/>
    </source>
</evidence>
<accession>A0A1T5DIV2</accession>
<dbReference type="Gene3D" id="2.170.130.10">
    <property type="entry name" value="TonB-dependent receptor, plug domain"/>
    <property type="match status" value="1"/>
</dbReference>
<dbReference type="AlphaFoldDB" id="A0A1T5DIV2"/>
<feature type="domain" description="TonB-dependent receptor plug" evidence="4">
    <location>
        <begin position="383"/>
        <end position="428"/>
    </location>
</feature>
<reference evidence="6" key="1">
    <citation type="submission" date="2017-02" db="EMBL/GenBank/DDBJ databases">
        <authorList>
            <person name="Varghese N."/>
            <person name="Submissions S."/>
        </authorList>
    </citation>
    <scope>NUCLEOTIDE SEQUENCE [LARGE SCALE GENOMIC DNA]</scope>
    <source>
        <strain evidence="6">DSM 24967</strain>
    </source>
</reference>
<feature type="transmembrane region" description="Helical" evidence="2">
    <location>
        <begin position="267"/>
        <end position="289"/>
    </location>
</feature>
<gene>
    <name evidence="5" type="ORF">SAMN05660349_02470</name>
</gene>
<dbReference type="InterPro" id="IPR012910">
    <property type="entry name" value="Plug_dom"/>
</dbReference>
<keyword evidence="5" id="KW-0675">Receptor</keyword>
<keyword evidence="1 2" id="KW-0812">Transmembrane</keyword>
<protein>
    <submittedName>
        <fullName evidence="5">TonB-dependent outer membrane receptor, SusC/RagA subfamily, signature region</fullName>
    </submittedName>
</protein>
<dbReference type="RefSeq" id="WP_079683920.1">
    <property type="nucleotide sequence ID" value="NZ_FUYQ01000019.1"/>
</dbReference>
<comment type="subcellular location">
    <subcellularLocation>
        <location evidence="1">Cell outer membrane</location>
        <topology evidence="1">Multi-pass membrane protein</topology>
    </subcellularLocation>
</comment>
<keyword evidence="1 2" id="KW-0472">Membrane</keyword>
<keyword evidence="1" id="KW-0813">Transport</keyword>
<dbReference type="InterPro" id="IPR008756">
    <property type="entry name" value="Peptidase_M56"/>
</dbReference>
<dbReference type="Proteomes" id="UP000190852">
    <property type="component" value="Unassembled WGS sequence"/>
</dbReference>
<dbReference type="PANTHER" id="PTHR34978:SF3">
    <property type="entry name" value="SLR0241 PROTEIN"/>
    <property type="match status" value="1"/>
</dbReference>
<dbReference type="NCBIfam" id="TIGR04057">
    <property type="entry name" value="SusC_RagA_signa"/>
    <property type="match status" value="1"/>
</dbReference>
<keyword evidence="2" id="KW-1133">Transmembrane helix</keyword>
<dbReference type="CDD" id="cd07341">
    <property type="entry name" value="M56_BlaR1_MecR1_like"/>
    <property type="match status" value="1"/>
</dbReference>
<name>A0A1T5DIV2_9BACT</name>
<keyword evidence="6" id="KW-1185">Reference proteome</keyword>
<evidence type="ECO:0000313" key="5">
    <source>
        <dbReference type="EMBL" id="SKB71616.1"/>
    </source>
</evidence>
<dbReference type="InterPro" id="IPR052173">
    <property type="entry name" value="Beta-lactam_resp_regulator"/>
</dbReference>
<feature type="transmembrane region" description="Helical" evidence="2">
    <location>
        <begin position="7"/>
        <end position="25"/>
    </location>
</feature>
<keyword evidence="1" id="KW-0998">Cell outer membrane</keyword>
<organism evidence="5 6">
    <name type="scientific">Parabacteroides chartae</name>
    <dbReference type="NCBI Taxonomy" id="1037355"/>
    <lineage>
        <taxon>Bacteria</taxon>
        <taxon>Pseudomonadati</taxon>
        <taxon>Bacteroidota</taxon>
        <taxon>Bacteroidia</taxon>
        <taxon>Bacteroidales</taxon>
        <taxon>Tannerellaceae</taxon>
        <taxon>Parabacteroides</taxon>
    </lineage>
</organism>
<evidence type="ECO:0000256" key="1">
    <source>
        <dbReference type="PROSITE-ProRule" id="PRU01360"/>
    </source>
</evidence>
<dbReference type="EMBL" id="FUYQ01000019">
    <property type="protein sequence ID" value="SKB71616.1"/>
    <property type="molecule type" value="Genomic_DNA"/>
</dbReference>
<dbReference type="Pfam" id="PF05569">
    <property type="entry name" value="Peptidase_M56"/>
    <property type="match status" value="1"/>
</dbReference>
<sequence>MEPFLYFLLRNSICLLLFYGFFYLSVKQSVFHRLNRYLLFILFALSIGLPFFQADGLSHLYDREKIVVSTLILSGKGAAIPAAVHTAFPWTEVLVYLYFAGLLLVAAYFARACVQVGKILRSSNVRLWKDGTKIYVTEQDVTPFTWMNKIVISNTDLERNGDLIIGHEQAHIRLRHSIDLIIITLLNLLFWFNPFGWLLRRLLLQIHEFEADRRLLSDGIDATQYKLVLIRRSAGEQTFAMASNLSYRSLQKRIEMMTKKNSSSASRLIYCSGIPVVVLAAVLLAAPAVNAQKGAKSDRPVSDSTKVVMNVQMVHLDKKPGSKENVLVVTGVKGQPTKQVTKTEVRDNQIEVTADIRTPTSIVIRMDTSSLETQADGSLTLKATPLFIVDGLPVSSIDAINPDDIESVNVLKGESATAIYGKRGENGVILITMKKAKE</sequence>
<proteinExistence type="inferred from homology"/>
<dbReference type="InterPro" id="IPR037066">
    <property type="entry name" value="Plug_dom_sf"/>
</dbReference>
<evidence type="ECO:0000313" key="6">
    <source>
        <dbReference type="Proteomes" id="UP000190852"/>
    </source>
</evidence>
<evidence type="ECO:0000256" key="2">
    <source>
        <dbReference type="SAM" id="Phobius"/>
    </source>
</evidence>
<dbReference type="InterPro" id="IPR039426">
    <property type="entry name" value="TonB-dep_rcpt-like"/>
</dbReference>
<feature type="domain" description="Peptidase M56" evidence="3">
    <location>
        <begin position="80"/>
        <end position="256"/>
    </location>
</feature>
<dbReference type="SUPFAM" id="SSF56935">
    <property type="entry name" value="Porins"/>
    <property type="match status" value="1"/>
</dbReference>
<dbReference type="PANTHER" id="PTHR34978">
    <property type="entry name" value="POSSIBLE SENSOR-TRANSDUCER PROTEIN BLAR"/>
    <property type="match status" value="1"/>
</dbReference>
<dbReference type="GO" id="GO:0009279">
    <property type="term" value="C:cell outer membrane"/>
    <property type="evidence" value="ECO:0007669"/>
    <property type="project" value="UniProtKB-SubCell"/>
</dbReference>
<keyword evidence="1" id="KW-1134">Transmembrane beta strand</keyword>
<feature type="transmembrane region" description="Helical" evidence="2">
    <location>
        <begin position="94"/>
        <end position="114"/>
    </location>
</feature>
<comment type="similarity">
    <text evidence="1">Belongs to the TonB-dependent receptor family.</text>
</comment>
<feature type="transmembrane region" description="Helical" evidence="2">
    <location>
        <begin position="180"/>
        <end position="199"/>
    </location>
</feature>
<dbReference type="InterPro" id="IPR023997">
    <property type="entry name" value="TonB-dep_OMP_SusC/RagA_CS"/>
</dbReference>
<feature type="transmembrane region" description="Helical" evidence="2">
    <location>
        <begin position="37"/>
        <end position="54"/>
    </location>
</feature>
<evidence type="ECO:0000259" key="4">
    <source>
        <dbReference type="Pfam" id="PF07715"/>
    </source>
</evidence>
<dbReference type="PROSITE" id="PS52016">
    <property type="entry name" value="TONB_DEPENDENT_REC_3"/>
    <property type="match status" value="1"/>
</dbReference>
<dbReference type="Pfam" id="PF07715">
    <property type="entry name" value="Plug"/>
    <property type="match status" value="1"/>
</dbReference>